<evidence type="ECO:0000313" key="4">
    <source>
        <dbReference type="Proteomes" id="UP000826271"/>
    </source>
</evidence>
<proteinExistence type="predicted"/>
<feature type="domain" description="DUF4218" evidence="2">
    <location>
        <begin position="141"/>
        <end position="198"/>
    </location>
</feature>
<dbReference type="Pfam" id="PF13960">
    <property type="entry name" value="DUF4218"/>
    <property type="match status" value="1"/>
</dbReference>
<dbReference type="Pfam" id="PF13952">
    <property type="entry name" value="DUF4216"/>
    <property type="match status" value="1"/>
</dbReference>
<dbReference type="AlphaFoldDB" id="A0AAV6XPA7"/>
<evidence type="ECO:0008006" key="5">
    <source>
        <dbReference type="Google" id="ProtNLM"/>
    </source>
</evidence>
<gene>
    <name evidence="3" type="ORF">BUALT_Bualt05G0073000</name>
</gene>
<accession>A0AAV6XPA7</accession>
<evidence type="ECO:0000259" key="2">
    <source>
        <dbReference type="Pfam" id="PF13960"/>
    </source>
</evidence>
<comment type="caution">
    <text evidence="3">The sequence shown here is derived from an EMBL/GenBank/DDBJ whole genome shotgun (WGS) entry which is preliminary data.</text>
</comment>
<organism evidence="3 4">
    <name type="scientific">Buddleja alternifolia</name>
    <dbReference type="NCBI Taxonomy" id="168488"/>
    <lineage>
        <taxon>Eukaryota</taxon>
        <taxon>Viridiplantae</taxon>
        <taxon>Streptophyta</taxon>
        <taxon>Embryophyta</taxon>
        <taxon>Tracheophyta</taxon>
        <taxon>Spermatophyta</taxon>
        <taxon>Magnoliopsida</taxon>
        <taxon>eudicotyledons</taxon>
        <taxon>Gunneridae</taxon>
        <taxon>Pentapetalae</taxon>
        <taxon>asterids</taxon>
        <taxon>lamiids</taxon>
        <taxon>Lamiales</taxon>
        <taxon>Scrophulariaceae</taxon>
        <taxon>Buddlejeae</taxon>
        <taxon>Buddleja</taxon>
    </lineage>
</organism>
<dbReference type="PANTHER" id="PTHR48258:SF15">
    <property type="entry name" value="OS02G0543900 PROTEIN"/>
    <property type="match status" value="1"/>
</dbReference>
<protein>
    <recommendedName>
        <fullName evidence="5">DUF4216 domain-containing protein</fullName>
    </recommendedName>
</protein>
<dbReference type="EMBL" id="WHWC01000005">
    <property type="protein sequence ID" value="KAG8382396.1"/>
    <property type="molecule type" value="Genomic_DNA"/>
</dbReference>
<sequence length="513" mass="59760">MGDSEGYENEEPNAEAVRFYKFLENSQQELYPGCKSFSKLSFLIRMLNIKCLGKWTDKSFTMMIDLLNEAFPESVQLPKSWYDAKKVIRELGMGYEKYDACPNDCMLYWGLDEWRTECKTCHESRWIKKIEGKNVVAKTLWHFPLKPRCLSTLKSYVRNRSRPEGSIAEGYIADECLSFCSLYFSNDVETRFNQSKTNDINDETPKEGLDIFSIQGRPIGKTETIRLDAKAMSQAHRYVLFNCKHHTHKTMVVNQYPCASQHEIQRLHNETFASWFEHYLDNMQLDENDLILKDLKLLARGPNIIIKRYKGFIVNGFRFHTKDREQNRKTQNCGLMVSAVTSSFASKKDNRPIVSELNYYGVLQDIIELDYNRGKKIVLFDCDWVSKGKRLKQDVDGFILTNFTNVKRHNEPFILSSQAQQVFYVEDPVDPNWKVVLKLIARDQYDLTEESEIDVETGLHTPPSSCGNEDIDWVRSSVAGTRVDVAMETIVDMLKHKKEMDKLKQQKRRQHTT</sequence>
<keyword evidence="4" id="KW-1185">Reference proteome</keyword>
<evidence type="ECO:0000313" key="3">
    <source>
        <dbReference type="EMBL" id="KAG8382396.1"/>
    </source>
</evidence>
<dbReference type="PANTHER" id="PTHR48258">
    <property type="entry name" value="DUF4218 DOMAIN-CONTAINING PROTEIN-RELATED"/>
    <property type="match status" value="1"/>
</dbReference>
<name>A0AAV6XPA7_9LAMI</name>
<reference evidence="3" key="1">
    <citation type="submission" date="2019-10" db="EMBL/GenBank/DDBJ databases">
        <authorList>
            <person name="Zhang R."/>
            <person name="Pan Y."/>
            <person name="Wang J."/>
            <person name="Ma R."/>
            <person name="Yu S."/>
        </authorList>
    </citation>
    <scope>NUCLEOTIDE SEQUENCE</scope>
    <source>
        <strain evidence="3">LA-IB0</strain>
        <tissue evidence="3">Leaf</tissue>
    </source>
</reference>
<feature type="domain" description="DUF4216" evidence="1">
    <location>
        <begin position="367"/>
        <end position="436"/>
    </location>
</feature>
<dbReference type="InterPro" id="IPR025312">
    <property type="entry name" value="DUF4216"/>
</dbReference>
<dbReference type="Proteomes" id="UP000826271">
    <property type="component" value="Unassembled WGS sequence"/>
</dbReference>
<evidence type="ECO:0000259" key="1">
    <source>
        <dbReference type="Pfam" id="PF13952"/>
    </source>
</evidence>
<dbReference type="InterPro" id="IPR025452">
    <property type="entry name" value="DUF4218"/>
</dbReference>